<dbReference type="InterPro" id="IPR058533">
    <property type="entry name" value="Cation_efflux_TM"/>
</dbReference>
<accession>A0ABW4WFK9</accession>
<evidence type="ECO:0000256" key="4">
    <source>
        <dbReference type="ARBA" id="ARBA00022692"/>
    </source>
</evidence>
<keyword evidence="4 7" id="KW-0812">Transmembrane</keyword>
<dbReference type="SUPFAM" id="SSF160240">
    <property type="entry name" value="Cation efflux protein cytoplasmic domain-like"/>
    <property type="match status" value="1"/>
</dbReference>
<keyword evidence="5 7" id="KW-1133">Transmembrane helix</keyword>
<evidence type="ECO:0000256" key="7">
    <source>
        <dbReference type="SAM" id="Phobius"/>
    </source>
</evidence>
<dbReference type="PANTHER" id="PTHR43840:SF15">
    <property type="entry name" value="MITOCHONDRIAL METAL TRANSPORTER 1-RELATED"/>
    <property type="match status" value="1"/>
</dbReference>
<dbReference type="InterPro" id="IPR027470">
    <property type="entry name" value="Cation_efflux_CTD"/>
</dbReference>
<feature type="transmembrane region" description="Helical" evidence="7">
    <location>
        <begin position="87"/>
        <end position="103"/>
    </location>
</feature>
<evidence type="ECO:0000313" key="11">
    <source>
        <dbReference type="Proteomes" id="UP001597349"/>
    </source>
</evidence>
<proteinExistence type="inferred from homology"/>
<dbReference type="SUPFAM" id="SSF161111">
    <property type="entry name" value="Cation efflux protein transmembrane domain-like"/>
    <property type="match status" value="1"/>
</dbReference>
<dbReference type="InterPro" id="IPR027469">
    <property type="entry name" value="Cation_efflux_TMD_sf"/>
</dbReference>
<feature type="domain" description="Cation efflux protein cytoplasmic" evidence="9">
    <location>
        <begin position="253"/>
        <end position="325"/>
    </location>
</feature>
<evidence type="ECO:0000256" key="6">
    <source>
        <dbReference type="ARBA" id="ARBA00023136"/>
    </source>
</evidence>
<dbReference type="Gene3D" id="1.20.1510.10">
    <property type="entry name" value="Cation efflux protein transmembrane domain"/>
    <property type="match status" value="1"/>
</dbReference>
<dbReference type="NCBIfam" id="TIGR01297">
    <property type="entry name" value="CDF"/>
    <property type="match status" value="1"/>
</dbReference>
<dbReference type="InterPro" id="IPR036837">
    <property type="entry name" value="Cation_efflux_CTD_sf"/>
</dbReference>
<sequence>MMDSVRDWFGFGPATQGFGGHGHGHDHGERGHGHTHGVVDPTIATTSRGIWAIKWSFVVLAITSALQLVIVFLSGSVALLADTIHNVGDAVTAIPLWIAFMLVRRKPNKTFTYGLGRVEDLAGIVIVLIILFSAIVAGYEAIDRLIHPQPITFLGWVAAAGLVGFLGNEAVAVFRIRVGREINSAALIADGYHARTDGFTSLAVVLGAIGVWLGFPLADPIIGLLITLVIFAIVWQSSKAVLTRMLDGVEPGIVDEINHAAEHVKGIERVGKVQARWIGHRMHADIAIKVADSATAKDVVDITEALRGELFDHLPALSEANIRLEGDTGPVASGAGHGHHAPDPVKVACDLATGTLEIVDTSAGERMRLIIDRHADDLGATVIIDRPQGPETLALAPVAGDHHRLESSVAPAEPHEFEARLVLTAGAKQQVLPFKMVEPEGHHH</sequence>
<feature type="domain" description="Cation efflux protein transmembrane" evidence="8">
    <location>
        <begin position="55"/>
        <end position="242"/>
    </location>
</feature>
<reference evidence="11" key="1">
    <citation type="journal article" date="2019" name="Int. J. Syst. Evol. Microbiol.">
        <title>The Global Catalogue of Microorganisms (GCM) 10K type strain sequencing project: providing services to taxonomists for standard genome sequencing and annotation.</title>
        <authorList>
            <consortium name="The Broad Institute Genomics Platform"/>
            <consortium name="The Broad Institute Genome Sequencing Center for Infectious Disease"/>
            <person name="Wu L."/>
            <person name="Ma J."/>
        </authorList>
    </citation>
    <scope>NUCLEOTIDE SEQUENCE [LARGE SCALE GENOMIC DNA]</scope>
    <source>
        <strain evidence="11">CGMCC 1.16226</strain>
    </source>
</reference>
<dbReference type="PANTHER" id="PTHR43840">
    <property type="entry name" value="MITOCHONDRIAL METAL TRANSPORTER 1-RELATED"/>
    <property type="match status" value="1"/>
</dbReference>
<dbReference type="EMBL" id="JBHUGY010000022">
    <property type="protein sequence ID" value="MFD2054322.1"/>
    <property type="molecule type" value="Genomic_DNA"/>
</dbReference>
<evidence type="ECO:0000256" key="1">
    <source>
        <dbReference type="ARBA" id="ARBA00004141"/>
    </source>
</evidence>
<dbReference type="InterPro" id="IPR002524">
    <property type="entry name" value="Cation_efflux"/>
</dbReference>
<evidence type="ECO:0000313" key="10">
    <source>
        <dbReference type="EMBL" id="MFD2054322.1"/>
    </source>
</evidence>
<feature type="transmembrane region" description="Helical" evidence="7">
    <location>
        <begin position="57"/>
        <end position="81"/>
    </location>
</feature>
<feature type="transmembrane region" description="Helical" evidence="7">
    <location>
        <begin position="154"/>
        <end position="176"/>
    </location>
</feature>
<gene>
    <name evidence="10" type="ORF">ACFSQT_14860</name>
</gene>
<dbReference type="InterPro" id="IPR050291">
    <property type="entry name" value="CDF_Transporter"/>
</dbReference>
<dbReference type="Proteomes" id="UP001597349">
    <property type="component" value="Unassembled WGS sequence"/>
</dbReference>
<feature type="transmembrane region" description="Helical" evidence="7">
    <location>
        <begin position="124"/>
        <end position="142"/>
    </location>
</feature>
<keyword evidence="6 7" id="KW-0472">Membrane</keyword>
<dbReference type="Pfam" id="PF01545">
    <property type="entry name" value="Cation_efflux"/>
    <property type="match status" value="1"/>
</dbReference>
<dbReference type="Gene3D" id="3.30.70.1350">
    <property type="entry name" value="Cation efflux protein, cytoplasmic domain"/>
    <property type="match status" value="1"/>
</dbReference>
<evidence type="ECO:0000256" key="5">
    <source>
        <dbReference type="ARBA" id="ARBA00022989"/>
    </source>
</evidence>
<evidence type="ECO:0000256" key="2">
    <source>
        <dbReference type="ARBA" id="ARBA00008114"/>
    </source>
</evidence>
<evidence type="ECO:0000259" key="8">
    <source>
        <dbReference type="Pfam" id="PF01545"/>
    </source>
</evidence>
<organism evidence="10 11">
    <name type="scientific">Mesorhizobium calcicola</name>
    <dbReference type="NCBI Taxonomy" id="1300310"/>
    <lineage>
        <taxon>Bacteria</taxon>
        <taxon>Pseudomonadati</taxon>
        <taxon>Pseudomonadota</taxon>
        <taxon>Alphaproteobacteria</taxon>
        <taxon>Hyphomicrobiales</taxon>
        <taxon>Phyllobacteriaceae</taxon>
        <taxon>Mesorhizobium</taxon>
    </lineage>
</organism>
<keyword evidence="3" id="KW-0813">Transport</keyword>
<comment type="subcellular location">
    <subcellularLocation>
        <location evidence="1">Membrane</location>
        <topology evidence="1">Multi-pass membrane protein</topology>
    </subcellularLocation>
</comment>
<name>A0ABW4WFK9_9HYPH</name>
<evidence type="ECO:0000256" key="3">
    <source>
        <dbReference type="ARBA" id="ARBA00022448"/>
    </source>
</evidence>
<dbReference type="RefSeq" id="WP_379019772.1">
    <property type="nucleotide sequence ID" value="NZ_JBHUGY010000022.1"/>
</dbReference>
<feature type="transmembrane region" description="Helical" evidence="7">
    <location>
        <begin position="197"/>
        <end position="215"/>
    </location>
</feature>
<protein>
    <submittedName>
        <fullName evidence="10">Cation diffusion facilitator family transporter</fullName>
    </submittedName>
</protein>
<evidence type="ECO:0000259" key="9">
    <source>
        <dbReference type="Pfam" id="PF16916"/>
    </source>
</evidence>
<comment type="caution">
    <text evidence="10">The sequence shown here is derived from an EMBL/GenBank/DDBJ whole genome shotgun (WGS) entry which is preliminary data.</text>
</comment>
<comment type="similarity">
    <text evidence="2">Belongs to the cation diffusion facilitator (CDF) transporter (TC 2.A.4) family.</text>
</comment>
<keyword evidence="11" id="KW-1185">Reference proteome</keyword>
<dbReference type="Pfam" id="PF16916">
    <property type="entry name" value="ZT_dimer"/>
    <property type="match status" value="1"/>
</dbReference>